<evidence type="ECO:0000313" key="2">
    <source>
        <dbReference type="EMBL" id="JAE17091.1"/>
    </source>
</evidence>
<feature type="compositionally biased region" description="Basic residues" evidence="1">
    <location>
        <begin position="63"/>
        <end position="75"/>
    </location>
</feature>
<organism evidence="2">
    <name type="scientific">Arundo donax</name>
    <name type="common">Giant reed</name>
    <name type="synonym">Donax arundinaceus</name>
    <dbReference type="NCBI Taxonomy" id="35708"/>
    <lineage>
        <taxon>Eukaryota</taxon>
        <taxon>Viridiplantae</taxon>
        <taxon>Streptophyta</taxon>
        <taxon>Embryophyta</taxon>
        <taxon>Tracheophyta</taxon>
        <taxon>Spermatophyta</taxon>
        <taxon>Magnoliopsida</taxon>
        <taxon>Liliopsida</taxon>
        <taxon>Poales</taxon>
        <taxon>Poaceae</taxon>
        <taxon>PACMAD clade</taxon>
        <taxon>Arundinoideae</taxon>
        <taxon>Arundineae</taxon>
        <taxon>Arundo</taxon>
    </lineage>
</organism>
<feature type="compositionally biased region" description="Basic and acidic residues" evidence="1">
    <location>
        <begin position="7"/>
        <end position="17"/>
    </location>
</feature>
<dbReference type="EMBL" id="GBRH01180805">
    <property type="protein sequence ID" value="JAE17091.1"/>
    <property type="molecule type" value="Transcribed_RNA"/>
</dbReference>
<evidence type="ECO:0000256" key="1">
    <source>
        <dbReference type="SAM" id="MobiDB-lite"/>
    </source>
</evidence>
<accession>A0A0A9G3J0</accession>
<reference evidence="2" key="2">
    <citation type="journal article" date="2015" name="Data Brief">
        <title>Shoot transcriptome of the giant reed, Arundo donax.</title>
        <authorList>
            <person name="Barrero R.A."/>
            <person name="Guerrero F.D."/>
            <person name="Moolhuijzen P."/>
            <person name="Goolsby J.A."/>
            <person name="Tidwell J."/>
            <person name="Bellgard S.E."/>
            <person name="Bellgard M.I."/>
        </authorList>
    </citation>
    <scope>NUCLEOTIDE SEQUENCE</scope>
    <source>
        <tissue evidence="2">Shoot tissue taken approximately 20 cm above the soil surface</tissue>
    </source>
</reference>
<protein>
    <submittedName>
        <fullName evidence="2">Uncharacterized protein</fullName>
    </submittedName>
</protein>
<name>A0A0A9G3J0_ARUDO</name>
<dbReference type="AlphaFoldDB" id="A0A0A9G3J0"/>
<proteinExistence type="predicted"/>
<reference evidence="2" key="1">
    <citation type="submission" date="2014-09" db="EMBL/GenBank/DDBJ databases">
        <authorList>
            <person name="Magalhaes I.L.F."/>
            <person name="Oliveira U."/>
            <person name="Santos F.R."/>
            <person name="Vidigal T.H.D.A."/>
            <person name="Brescovit A.D."/>
            <person name="Santos A.J."/>
        </authorList>
    </citation>
    <scope>NUCLEOTIDE SEQUENCE</scope>
    <source>
        <tissue evidence="2">Shoot tissue taken approximately 20 cm above the soil surface</tissue>
    </source>
</reference>
<feature type="region of interest" description="Disordered" evidence="1">
    <location>
        <begin position="1"/>
        <end position="75"/>
    </location>
</feature>
<sequence length="75" mass="8403">MWSSVARRPDLLLRRGLDPPSMGSRDGALHRRRPQPSGACAELRRCASPRSATTSRPQAPPPLRHRAMTRGIQRH</sequence>